<dbReference type="AlphaFoldDB" id="A0A951Q4H8"/>
<accession>A0A951Q4H8</accession>
<dbReference type="InterPro" id="IPR000683">
    <property type="entry name" value="Gfo/Idh/MocA-like_OxRdtase_N"/>
</dbReference>
<protein>
    <submittedName>
        <fullName evidence="4">Gfo/Idh/MocA family oxidoreductase</fullName>
    </submittedName>
</protein>
<dbReference type="InterPro" id="IPR055080">
    <property type="entry name" value="Gal80p-like_C"/>
</dbReference>
<dbReference type="PANTHER" id="PTHR43818">
    <property type="entry name" value="BCDNA.GH03377"/>
    <property type="match status" value="1"/>
</dbReference>
<reference evidence="4" key="1">
    <citation type="submission" date="2021-05" db="EMBL/GenBank/DDBJ databases">
        <authorList>
            <person name="Pietrasiak N."/>
            <person name="Ward R."/>
            <person name="Stajich J.E."/>
            <person name="Kurbessoian T."/>
        </authorList>
    </citation>
    <scope>NUCLEOTIDE SEQUENCE</scope>
    <source>
        <strain evidence="4">JT2-VF2</strain>
    </source>
</reference>
<dbReference type="InterPro" id="IPR036291">
    <property type="entry name" value="NAD(P)-bd_dom_sf"/>
</dbReference>
<evidence type="ECO:0000259" key="2">
    <source>
        <dbReference type="Pfam" id="PF01408"/>
    </source>
</evidence>
<dbReference type="Pfam" id="PF22685">
    <property type="entry name" value="Gal80p_C-like"/>
    <property type="match status" value="1"/>
</dbReference>
<dbReference type="Proteomes" id="UP000715781">
    <property type="component" value="Unassembled WGS sequence"/>
</dbReference>
<keyword evidence="1" id="KW-0560">Oxidoreductase</keyword>
<dbReference type="Pfam" id="PF01408">
    <property type="entry name" value="GFO_IDH_MocA"/>
    <property type="match status" value="1"/>
</dbReference>
<comment type="caution">
    <text evidence="4">The sequence shown here is derived from an EMBL/GenBank/DDBJ whole genome shotgun (WGS) entry which is preliminary data.</text>
</comment>
<dbReference type="InterPro" id="IPR050463">
    <property type="entry name" value="Gfo/Idh/MocA_oxidrdct_glycsds"/>
</dbReference>
<dbReference type="SUPFAM" id="SSF55347">
    <property type="entry name" value="Glyceraldehyde-3-phosphate dehydrogenase-like, C-terminal domain"/>
    <property type="match status" value="1"/>
</dbReference>
<reference evidence="4" key="2">
    <citation type="journal article" date="2022" name="Microbiol. Resour. Announc.">
        <title>Metagenome Sequencing to Explore Phylogenomics of Terrestrial Cyanobacteria.</title>
        <authorList>
            <person name="Ward R.D."/>
            <person name="Stajich J.E."/>
            <person name="Johansen J.R."/>
            <person name="Huntemann M."/>
            <person name="Clum A."/>
            <person name="Foster B."/>
            <person name="Foster B."/>
            <person name="Roux S."/>
            <person name="Palaniappan K."/>
            <person name="Varghese N."/>
            <person name="Mukherjee S."/>
            <person name="Reddy T.B.K."/>
            <person name="Daum C."/>
            <person name="Copeland A."/>
            <person name="Chen I.A."/>
            <person name="Ivanova N.N."/>
            <person name="Kyrpides N.C."/>
            <person name="Shapiro N."/>
            <person name="Eloe-Fadrosh E.A."/>
            <person name="Pietrasiak N."/>
        </authorList>
    </citation>
    <scope>NUCLEOTIDE SEQUENCE</scope>
    <source>
        <strain evidence="4">JT2-VF2</strain>
    </source>
</reference>
<evidence type="ECO:0000259" key="3">
    <source>
        <dbReference type="Pfam" id="PF22685"/>
    </source>
</evidence>
<evidence type="ECO:0000313" key="4">
    <source>
        <dbReference type="EMBL" id="MBW4565358.1"/>
    </source>
</evidence>
<evidence type="ECO:0000313" key="5">
    <source>
        <dbReference type="Proteomes" id="UP000715781"/>
    </source>
</evidence>
<proteinExistence type="predicted"/>
<sequence length="367" mass="39300">MKNGKIGVGIIGVHPSRGWAMTAHIPALQVSPDFKIVALTNSDLNVAHEAALKFNVPYAFQRHEDLLACPDVDLVVVTVKVPYHFELVSAAIRAGKSVYCEWPLGNGLQEAVELEQLAKKYKVHAVVGLQSRTTPEVNFIRDLIRDGYVGEVLSVSLIGSGMIGGAMIPEQFAYTLNPKNGAGMINVAFAHAIDAVGYVLNSELSEVMATLDSRRKTAQVVETEAIVAMETPDQIVISGKMNSGCVVSAHFRGGLSRGSNFRLEINGTQGDLIVTSSLGYPGLGKTKVQGTQSENAAMQDLDVPQKYITANADIGIIAMTVFNNYALLANDLKSGTKTTPTFADAVILHRLINAVEQSAATGSRQYT</sequence>
<feature type="domain" description="Gal80p-like C-terminal" evidence="3">
    <location>
        <begin position="135"/>
        <end position="275"/>
    </location>
</feature>
<feature type="domain" description="Gfo/Idh/MocA-like oxidoreductase N-terminal" evidence="2">
    <location>
        <begin position="7"/>
        <end position="128"/>
    </location>
</feature>
<dbReference type="PANTHER" id="PTHR43818:SF11">
    <property type="entry name" value="BCDNA.GH03377"/>
    <property type="match status" value="1"/>
</dbReference>
<gene>
    <name evidence="4" type="ORF">KME32_30595</name>
</gene>
<dbReference type="GO" id="GO:0000166">
    <property type="term" value="F:nucleotide binding"/>
    <property type="evidence" value="ECO:0007669"/>
    <property type="project" value="InterPro"/>
</dbReference>
<organism evidence="4 5">
    <name type="scientific">Mojavia pulchra JT2-VF2</name>
    <dbReference type="NCBI Taxonomy" id="287848"/>
    <lineage>
        <taxon>Bacteria</taxon>
        <taxon>Bacillati</taxon>
        <taxon>Cyanobacteriota</taxon>
        <taxon>Cyanophyceae</taxon>
        <taxon>Nostocales</taxon>
        <taxon>Nostocaceae</taxon>
    </lineage>
</organism>
<dbReference type="GO" id="GO:0016491">
    <property type="term" value="F:oxidoreductase activity"/>
    <property type="evidence" value="ECO:0007669"/>
    <property type="project" value="UniProtKB-KW"/>
</dbReference>
<name>A0A951Q4H8_9NOST</name>
<dbReference type="Gene3D" id="3.30.360.10">
    <property type="entry name" value="Dihydrodipicolinate Reductase, domain 2"/>
    <property type="match status" value="1"/>
</dbReference>
<evidence type="ECO:0000256" key="1">
    <source>
        <dbReference type="ARBA" id="ARBA00023002"/>
    </source>
</evidence>
<dbReference type="Gene3D" id="3.40.50.720">
    <property type="entry name" value="NAD(P)-binding Rossmann-like Domain"/>
    <property type="match status" value="1"/>
</dbReference>
<dbReference type="SUPFAM" id="SSF51735">
    <property type="entry name" value="NAD(P)-binding Rossmann-fold domains"/>
    <property type="match status" value="1"/>
</dbReference>
<dbReference type="EMBL" id="JAHHHN010000035">
    <property type="protein sequence ID" value="MBW4565358.1"/>
    <property type="molecule type" value="Genomic_DNA"/>
</dbReference>